<proteinExistence type="predicted"/>
<sequence length="52" mass="6111">MSSTYSIDHDNSLHEEDNSTEQSIKSIELNQYIVENDKNLFTDYIMKPNMLN</sequence>
<feature type="region of interest" description="Disordered" evidence="1">
    <location>
        <begin position="1"/>
        <end position="22"/>
    </location>
</feature>
<dbReference type="AlphaFoldDB" id="A0A4Z2DQC8"/>
<feature type="compositionally biased region" description="Basic and acidic residues" evidence="1">
    <location>
        <begin position="7"/>
        <end position="17"/>
    </location>
</feature>
<dbReference type="Proteomes" id="UP000311919">
    <property type="component" value="Unassembled WGS sequence"/>
</dbReference>
<comment type="caution">
    <text evidence="2">The sequence shown here is derived from an EMBL/GenBank/DDBJ whole genome shotgun (WGS) entry which is preliminary data.</text>
</comment>
<keyword evidence="3" id="KW-1185">Reference proteome</keyword>
<accession>A0A4Z2DQC8</accession>
<dbReference type="EMBL" id="SKCS01000066">
    <property type="protein sequence ID" value="TNN18734.1"/>
    <property type="molecule type" value="Genomic_DNA"/>
</dbReference>
<feature type="non-terminal residue" evidence="2">
    <location>
        <position position="52"/>
    </location>
</feature>
<name>A0A4Z2DQC8_SCHJA</name>
<evidence type="ECO:0000313" key="2">
    <source>
        <dbReference type="EMBL" id="TNN18734.1"/>
    </source>
</evidence>
<gene>
    <name evidence="2" type="ORF">EWB00_009912</name>
</gene>
<evidence type="ECO:0000313" key="3">
    <source>
        <dbReference type="Proteomes" id="UP000311919"/>
    </source>
</evidence>
<reference evidence="2 3" key="1">
    <citation type="submission" date="2019-03" db="EMBL/GenBank/DDBJ databases">
        <title>An improved genome assembly of the fluke Schistosoma japonicum.</title>
        <authorList>
            <person name="Hu W."/>
            <person name="Luo F."/>
            <person name="Yin M."/>
            <person name="Mo X."/>
            <person name="Sun C."/>
            <person name="Wu Q."/>
            <person name="Zhu B."/>
            <person name="Xiang M."/>
            <person name="Wang J."/>
            <person name="Wang Y."/>
            <person name="Zhang T."/>
            <person name="Xu B."/>
            <person name="Zheng H."/>
            <person name="Feng Z."/>
        </authorList>
    </citation>
    <scope>NUCLEOTIDE SEQUENCE [LARGE SCALE GENOMIC DNA]</scope>
    <source>
        <strain evidence="2">HuSjv2</strain>
        <tissue evidence="2">Worms</tissue>
    </source>
</reference>
<organism evidence="2 3">
    <name type="scientific">Schistosoma japonicum</name>
    <name type="common">Blood fluke</name>
    <dbReference type="NCBI Taxonomy" id="6182"/>
    <lineage>
        <taxon>Eukaryota</taxon>
        <taxon>Metazoa</taxon>
        <taxon>Spiralia</taxon>
        <taxon>Lophotrochozoa</taxon>
        <taxon>Platyhelminthes</taxon>
        <taxon>Trematoda</taxon>
        <taxon>Digenea</taxon>
        <taxon>Strigeidida</taxon>
        <taxon>Schistosomatoidea</taxon>
        <taxon>Schistosomatidae</taxon>
        <taxon>Schistosoma</taxon>
    </lineage>
</organism>
<protein>
    <submittedName>
        <fullName evidence="2">Uncharacterized protein</fullName>
    </submittedName>
</protein>
<evidence type="ECO:0000256" key="1">
    <source>
        <dbReference type="SAM" id="MobiDB-lite"/>
    </source>
</evidence>